<name>A0A022VUA1_TRIRU</name>
<reference evidence="1" key="1">
    <citation type="submission" date="2014-02" db="EMBL/GenBank/DDBJ databases">
        <title>The Genome Sequence of Trichophyton rubrum (morphotype fischeri) CBS 288.86.</title>
        <authorList>
            <consortium name="The Broad Institute Genomics Platform"/>
            <person name="Cuomo C.A."/>
            <person name="White T.C."/>
            <person name="Graser Y."/>
            <person name="Martinez-Rossi N."/>
            <person name="Heitman J."/>
            <person name="Young S.K."/>
            <person name="Zeng Q."/>
            <person name="Gargeya S."/>
            <person name="Abouelleil A."/>
            <person name="Alvarado L."/>
            <person name="Chapman S.B."/>
            <person name="Gainer-Dewar J."/>
            <person name="Goldberg J."/>
            <person name="Griggs A."/>
            <person name="Gujja S."/>
            <person name="Hansen M."/>
            <person name="Howarth C."/>
            <person name="Imamovic A."/>
            <person name="Larimer J."/>
            <person name="Martinez D."/>
            <person name="Murphy C."/>
            <person name="Pearson M.D."/>
            <person name="Persinoti G."/>
            <person name="Poon T."/>
            <person name="Priest M."/>
            <person name="Roberts A.D."/>
            <person name="Saif S."/>
            <person name="Shea T.D."/>
            <person name="Sykes S.N."/>
            <person name="Wortman J."/>
            <person name="Nusbaum C."/>
            <person name="Birren B."/>
        </authorList>
    </citation>
    <scope>NUCLEOTIDE SEQUENCE [LARGE SCALE GENOMIC DNA]</scope>
    <source>
        <strain evidence="1">CBS 288.86</strain>
    </source>
</reference>
<proteinExistence type="predicted"/>
<evidence type="ECO:0000313" key="1">
    <source>
        <dbReference type="EMBL" id="EZF49635.1"/>
    </source>
</evidence>
<gene>
    <name evidence="1" type="ORF">H103_06844</name>
</gene>
<dbReference type="HOGENOM" id="CLU_1918574_0_0_1"/>
<organism evidence="1">
    <name type="scientific">Trichophyton rubrum CBS 288.86</name>
    <dbReference type="NCBI Taxonomy" id="1215330"/>
    <lineage>
        <taxon>Eukaryota</taxon>
        <taxon>Fungi</taxon>
        <taxon>Dikarya</taxon>
        <taxon>Ascomycota</taxon>
        <taxon>Pezizomycotina</taxon>
        <taxon>Eurotiomycetes</taxon>
        <taxon>Eurotiomycetidae</taxon>
        <taxon>Onygenales</taxon>
        <taxon>Arthrodermataceae</taxon>
        <taxon>Trichophyton</taxon>
    </lineage>
</organism>
<dbReference type="AlphaFoldDB" id="A0A022VUA1"/>
<dbReference type="Proteomes" id="UP000023758">
    <property type="component" value="Unassembled WGS sequence"/>
</dbReference>
<dbReference type="EMBL" id="KK207900">
    <property type="protein sequence ID" value="EZF49635.1"/>
    <property type="molecule type" value="Genomic_DNA"/>
</dbReference>
<accession>A0A022VUA1</accession>
<sequence length="132" mass="14872">MGERSPWGPGTFSNKLERGPSVEISQFVRLTPEAVSQPFAIFSQLWMQGKGSPPPRTALSHSYPPEPRVRCTDYAWREGSACDTKITAYLRVRVLLTFEVDQRPVQARKSVRPTFRAPPDLLGTDSVSRLLR</sequence>
<protein>
    <submittedName>
        <fullName evidence="1">Uncharacterized protein</fullName>
    </submittedName>
</protein>